<gene>
    <name evidence="1" type="ORF">LCGC14_2815170</name>
</gene>
<name>A0A0F9B9Y9_9ZZZZ</name>
<organism evidence="1">
    <name type="scientific">marine sediment metagenome</name>
    <dbReference type="NCBI Taxonomy" id="412755"/>
    <lineage>
        <taxon>unclassified sequences</taxon>
        <taxon>metagenomes</taxon>
        <taxon>ecological metagenomes</taxon>
    </lineage>
</organism>
<feature type="non-terminal residue" evidence="1">
    <location>
        <position position="1"/>
    </location>
</feature>
<protein>
    <submittedName>
        <fullName evidence="1">Uncharacterized protein</fullName>
    </submittedName>
</protein>
<sequence length="91" mass="10555">GGDPRRFRSLAAAVKYILEDGRGNVRFPDNQTVYIESDEDLVEVHHRTHPWGSAHSYPQEPGLQRVAQVIKRFRPDAEVSVWDEWSALERR</sequence>
<proteinExistence type="predicted"/>
<comment type="caution">
    <text evidence="1">The sequence shown here is derived from an EMBL/GenBank/DDBJ whole genome shotgun (WGS) entry which is preliminary data.</text>
</comment>
<evidence type="ECO:0000313" key="1">
    <source>
        <dbReference type="EMBL" id="KKK81266.1"/>
    </source>
</evidence>
<accession>A0A0F9B9Y9</accession>
<dbReference type="EMBL" id="LAZR01053198">
    <property type="protein sequence ID" value="KKK81266.1"/>
    <property type="molecule type" value="Genomic_DNA"/>
</dbReference>
<reference evidence="1" key="1">
    <citation type="journal article" date="2015" name="Nature">
        <title>Complex archaea that bridge the gap between prokaryotes and eukaryotes.</title>
        <authorList>
            <person name="Spang A."/>
            <person name="Saw J.H."/>
            <person name="Jorgensen S.L."/>
            <person name="Zaremba-Niedzwiedzka K."/>
            <person name="Martijn J."/>
            <person name="Lind A.E."/>
            <person name="van Eijk R."/>
            <person name="Schleper C."/>
            <person name="Guy L."/>
            <person name="Ettema T.J."/>
        </authorList>
    </citation>
    <scope>NUCLEOTIDE SEQUENCE</scope>
</reference>
<dbReference type="AlphaFoldDB" id="A0A0F9B9Y9"/>